<gene>
    <name evidence="1" type="ORF">LY60_00377</name>
</gene>
<protein>
    <submittedName>
        <fullName evidence="1">Uncharacterized protein</fullName>
    </submittedName>
</protein>
<dbReference type="EMBL" id="VLKH01000001">
    <property type="protein sequence ID" value="TWH83765.1"/>
    <property type="molecule type" value="Genomic_DNA"/>
</dbReference>
<name>A0A562JLH3_9FIRM</name>
<accession>A0A562JLH3</accession>
<organism evidence="1 2">
    <name type="scientific">Sedimentibacter saalensis</name>
    <dbReference type="NCBI Taxonomy" id="130788"/>
    <lineage>
        <taxon>Bacteria</taxon>
        <taxon>Bacillati</taxon>
        <taxon>Bacillota</taxon>
        <taxon>Tissierellia</taxon>
        <taxon>Sedimentibacter</taxon>
    </lineage>
</organism>
<dbReference type="AlphaFoldDB" id="A0A562JLH3"/>
<dbReference type="Proteomes" id="UP000315343">
    <property type="component" value="Unassembled WGS sequence"/>
</dbReference>
<evidence type="ECO:0000313" key="2">
    <source>
        <dbReference type="Proteomes" id="UP000315343"/>
    </source>
</evidence>
<proteinExistence type="predicted"/>
<dbReference type="RefSeq" id="WP_246145341.1">
    <property type="nucleotide sequence ID" value="NZ_VLKH01000001.1"/>
</dbReference>
<keyword evidence="2" id="KW-1185">Reference proteome</keyword>
<dbReference type="PROSITE" id="PS51257">
    <property type="entry name" value="PROKAR_LIPOPROTEIN"/>
    <property type="match status" value="1"/>
</dbReference>
<evidence type="ECO:0000313" key="1">
    <source>
        <dbReference type="EMBL" id="TWH83765.1"/>
    </source>
</evidence>
<comment type="caution">
    <text evidence="1">The sequence shown here is derived from an EMBL/GenBank/DDBJ whole genome shotgun (WGS) entry which is preliminary data.</text>
</comment>
<reference evidence="1 2" key="1">
    <citation type="submission" date="2019-07" db="EMBL/GenBank/DDBJ databases">
        <title>Genomic Encyclopedia of Type Strains, Phase I: the one thousand microbial genomes (KMG-I) project.</title>
        <authorList>
            <person name="Kyrpides N."/>
        </authorList>
    </citation>
    <scope>NUCLEOTIDE SEQUENCE [LARGE SCALE GENOMIC DNA]</scope>
    <source>
        <strain evidence="1 2">DSM 13558</strain>
    </source>
</reference>
<sequence>MSRKMIVIGILILLTACSNTEKVHDAADKDNMSEVEEITNNSDVDNVLPAENNTFSLKEIDINRLNEIRITEEDGNRILFDDYLSSTEIVSETEAVFSDEYYDTVRNSSQALYCEGFDEDFDNDMIDTNISNMKFVHFDSSGTNTFSNFESPYNLTKKNTVLVLEGTDESSEVNVKDIVYGYCVDNITLNCFIKRNTSDTFDVIIDPAYMYGLPVYHSDAACCDYTVNGLNIKADTLFLNVADVDGALKDTLMRSSSSYVYAQLTFGEIDCSYGVKSGYNITASIDDYKLITTDTERVLTKSFMFENTEGKNPEMLRVYNTIMSNMDVLNTESTLGITLLDLDFDNIPEVLATRYSDISDPLYKGSDTEAADVDVYRIENENLIYIGTLYNYHTVIYELGNVLGLKTLEDGSKAWFNMSYRNRNTGEVSDTDYIFTLEGNELKFQEVFSKDKEGNYYYFGEPMVFEESTFTDEIYGQETTSTMYSWGNYKSRFGTWELIGKIKQGYCEDMKDSSFNLYSDWLSHTDPNNKSYKLQLTERMLSYNVAYLVDSYYLGSYDANKQYFEYRFLGDYAKPVIYLYPTKQEDVSVKIDLKGMLTCSYPEYNDGWNVTAYPDGTLINKSDGREYSYLYWEGKGAADWDMSQGFVVKGSDTARFLQDKLEYLGLTARELNEFIVYWLPLMKDNKYNLITFQTAAYEENARLYITPKPDSVLRVFMAYKALDDYIEVPEQRLSTFKRNGFAAVEWGGTEVK</sequence>